<keyword evidence="1" id="KW-0812">Transmembrane</keyword>
<keyword evidence="1" id="KW-1133">Transmembrane helix</keyword>
<accession>D9ZE61</accession>
<dbReference type="EMBL" id="GU942937">
    <property type="protein sequence ID" value="ADD61615.1"/>
    <property type="molecule type" value="Genomic_DNA"/>
</dbReference>
<sequence>MRKTESQKIALCGVLSALSVVVLLVGNVLQIGTYAAPMLASFLLIPVLEDYGKKYALLLYAVVSLLSLFLVPDKELVLFYVLVLGYYPVLRVRLNNIRRGVLRWMAKFGCFNAAVVVMYALLIVVLAPPELVQEFAAEGTPMLLALLALGNLSFWLCDRALTAITPLYRQRIAPRLKKRF</sequence>
<feature type="transmembrane region" description="Helical" evidence="1">
    <location>
        <begin position="9"/>
        <end position="25"/>
    </location>
</feature>
<feature type="transmembrane region" description="Helical" evidence="1">
    <location>
        <begin position="142"/>
        <end position="168"/>
    </location>
</feature>
<organism evidence="2">
    <name type="scientific">uncultured organism</name>
    <dbReference type="NCBI Taxonomy" id="155900"/>
    <lineage>
        <taxon>unclassified sequences</taxon>
        <taxon>environmental samples</taxon>
    </lineage>
</organism>
<name>D9ZE61_9ZZZZ</name>
<reference evidence="2" key="1">
    <citation type="journal article" date="2010" name="Genome Res.">
        <title>Functional metagenomics to mine the human gut microbiome for dietary fiber catabolic enzymes.</title>
        <authorList>
            <person name="Tasse L."/>
            <person name="Bercovici J."/>
            <person name="Pizzut-Serin S."/>
            <person name="Robe P."/>
            <person name="Tap J."/>
            <person name="Klopp C."/>
            <person name="Cantarel B.L."/>
            <person name="Coutinho P.M."/>
            <person name="Henrissat B."/>
            <person name="Leclerc M."/>
            <person name="Dore J."/>
            <person name="Monsan P."/>
            <person name="Remaud-Simeon M."/>
            <person name="Potocki-Veronese G."/>
        </authorList>
    </citation>
    <scope>NUCLEOTIDE SEQUENCE</scope>
</reference>
<protein>
    <submittedName>
        <fullName evidence="2">Uncharacterized protein</fullName>
    </submittedName>
</protein>
<feature type="transmembrane region" description="Helical" evidence="1">
    <location>
        <begin position="31"/>
        <end position="48"/>
    </location>
</feature>
<keyword evidence="1" id="KW-0472">Membrane</keyword>
<proteinExistence type="predicted"/>
<dbReference type="AlphaFoldDB" id="D9ZE61"/>
<feature type="transmembrane region" description="Helical" evidence="1">
    <location>
        <begin position="77"/>
        <end position="94"/>
    </location>
</feature>
<evidence type="ECO:0000313" key="2">
    <source>
        <dbReference type="EMBL" id="ADD61615.1"/>
    </source>
</evidence>
<feature type="transmembrane region" description="Helical" evidence="1">
    <location>
        <begin position="106"/>
        <end position="127"/>
    </location>
</feature>
<feature type="transmembrane region" description="Helical" evidence="1">
    <location>
        <begin position="55"/>
        <end position="71"/>
    </location>
</feature>
<evidence type="ECO:0000256" key="1">
    <source>
        <dbReference type="SAM" id="Phobius"/>
    </source>
</evidence>